<gene>
    <name evidence="2" type="ORF">IPJ48_04920</name>
</gene>
<name>A0A9D7IC18_9RHOO</name>
<proteinExistence type="predicted"/>
<evidence type="ECO:0000313" key="2">
    <source>
        <dbReference type="EMBL" id="MBK7422480.1"/>
    </source>
</evidence>
<evidence type="ECO:0008006" key="4">
    <source>
        <dbReference type="Google" id="ProtNLM"/>
    </source>
</evidence>
<evidence type="ECO:0000313" key="3">
    <source>
        <dbReference type="Proteomes" id="UP000886602"/>
    </source>
</evidence>
<reference evidence="2" key="1">
    <citation type="submission" date="2020-10" db="EMBL/GenBank/DDBJ databases">
        <title>Connecting structure to function with the recovery of over 1000 high-quality activated sludge metagenome-assembled genomes encoding full-length rRNA genes using long-read sequencing.</title>
        <authorList>
            <person name="Singleton C.M."/>
            <person name="Petriglieri F."/>
            <person name="Kristensen J.M."/>
            <person name="Kirkegaard R.H."/>
            <person name="Michaelsen T.Y."/>
            <person name="Andersen M.H."/>
            <person name="Karst S.M."/>
            <person name="Dueholm M.S."/>
            <person name="Nielsen P.H."/>
            <person name="Albertsen M."/>
        </authorList>
    </citation>
    <scope>NUCLEOTIDE SEQUENCE</scope>
    <source>
        <strain evidence="2">EsbW_18-Q3-R4-48_MAXAC.044</strain>
    </source>
</reference>
<dbReference type="AlphaFoldDB" id="A0A9D7IC18"/>
<dbReference type="EMBL" id="JADJNC010000006">
    <property type="protein sequence ID" value="MBK7422480.1"/>
    <property type="molecule type" value="Genomic_DNA"/>
</dbReference>
<feature type="coiled-coil region" evidence="1">
    <location>
        <begin position="8"/>
        <end position="42"/>
    </location>
</feature>
<protein>
    <recommendedName>
        <fullName evidence="4">Coiled coil domain-containing protein</fullName>
    </recommendedName>
</protein>
<sequence length="94" mass="10825">MTKRDAYVAKMKLQLDELNAKISELEAKAQDAKADARAKYKEEMTKLRHQSKLAVAKLDELKAAGEDTWETMVGEMEKVRDAFIHSFNYFKSQL</sequence>
<organism evidence="2 3">
    <name type="scientific">Candidatus Propionivibrio dominans</name>
    <dbReference type="NCBI Taxonomy" id="2954373"/>
    <lineage>
        <taxon>Bacteria</taxon>
        <taxon>Pseudomonadati</taxon>
        <taxon>Pseudomonadota</taxon>
        <taxon>Betaproteobacteria</taxon>
        <taxon>Rhodocyclales</taxon>
        <taxon>Rhodocyclaceae</taxon>
        <taxon>Propionivibrio</taxon>
    </lineage>
</organism>
<evidence type="ECO:0000256" key="1">
    <source>
        <dbReference type="SAM" id="Coils"/>
    </source>
</evidence>
<accession>A0A9D7IC18</accession>
<comment type="caution">
    <text evidence="2">The sequence shown here is derived from an EMBL/GenBank/DDBJ whole genome shotgun (WGS) entry which is preliminary data.</text>
</comment>
<keyword evidence="1" id="KW-0175">Coiled coil</keyword>
<dbReference type="Proteomes" id="UP000886602">
    <property type="component" value="Unassembled WGS sequence"/>
</dbReference>